<gene>
    <name evidence="2" type="ORF">G2W53_002007</name>
</gene>
<protein>
    <submittedName>
        <fullName evidence="2">Uncharacterized protein</fullName>
    </submittedName>
</protein>
<accession>A0A835CN25</accession>
<feature type="compositionally biased region" description="Basic and acidic residues" evidence="1">
    <location>
        <begin position="55"/>
        <end position="69"/>
    </location>
</feature>
<reference evidence="2" key="1">
    <citation type="submission" date="2020-09" db="EMBL/GenBank/DDBJ databases">
        <title>Genome-Enabled Discovery of Anthraquinone Biosynthesis in Senna tora.</title>
        <authorList>
            <person name="Kang S.-H."/>
            <person name="Pandey R.P."/>
            <person name="Lee C.-M."/>
            <person name="Sim J.-S."/>
            <person name="Jeong J.-T."/>
            <person name="Choi B.-S."/>
            <person name="Jung M."/>
            <person name="Ginzburg D."/>
            <person name="Zhao K."/>
            <person name="Won S.Y."/>
            <person name="Oh T.-J."/>
            <person name="Yu Y."/>
            <person name="Kim N.-H."/>
            <person name="Lee O.R."/>
            <person name="Lee T.-H."/>
            <person name="Bashyal P."/>
            <person name="Kim T.-S."/>
            <person name="Lee W.-H."/>
            <person name="Kawkins C."/>
            <person name="Kim C.-K."/>
            <person name="Kim J.S."/>
            <person name="Ahn B.O."/>
            <person name="Rhee S.Y."/>
            <person name="Sohng J.K."/>
        </authorList>
    </citation>
    <scope>NUCLEOTIDE SEQUENCE</scope>
    <source>
        <tissue evidence="2">Leaf</tissue>
    </source>
</reference>
<name>A0A835CN25_9FABA</name>
<feature type="region of interest" description="Disordered" evidence="1">
    <location>
        <begin position="1"/>
        <end position="25"/>
    </location>
</feature>
<sequence>MFSHPGNQTPLQRRRREVGGRWRGPRRCSVTALNLRSHWKSKREGDRRTRRGRRVSGEGVKRRTLEPDEMKKARLEARVLMSPVRC</sequence>
<feature type="compositionally biased region" description="Polar residues" evidence="1">
    <location>
        <begin position="1"/>
        <end position="11"/>
    </location>
</feature>
<dbReference type="EMBL" id="JAAIUW010000001">
    <property type="protein sequence ID" value="KAF7845102.1"/>
    <property type="molecule type" value="Genomic_DNA"/>
</dbReference>
<comment type="caution">
    <text evidence="2">The sequence shown here is derived from an EMBL/GenBank/DDBJ whole genome shotgun (WGS) entry which is preliminary data.</text>
</comment>
<dbReference type="Proteomes" id="UP000634136">
    <property type="component" value="Unassembled WGS sequence"/>
</dbReference>
<feature type="region of interest" description="Disordered" evidence="1">
    <location>
        <begin position="39"/>
        <end position="69"/>
    </location>
</feature>
<evidence type="ECO:0000313" key="3">
    <source>
        <dbReference type="Proteomes" id="UP000634136"/>
    </source>
</evidence>
<proteinExistence type="predicted"/>
<dbReference type="AlphaFoldDB" id="A0A835CN25"/>
<evidence type="ECO:0000256" key="1">
    <source>
        <dbReference type="SAM" id="MobiDB-lite"/>
    </source>
</evidence>
<evidence type="ECO:0000313" key="2">
    <source>
        <dbReference type="EMBL" id="KAF7845102.1"/>
    </source>
</evidence>
<organism evidence="2 3">
    <name type="scientific">Senna tora</name>
    <dbReference type="NCBI Taxonomy" id="362788"/>
    <lineage>
        <taxon>Eukaryota</taxon>
        <taxon>Viridiplantae</taxon>
        <taxon>Streptophyta</taxon>
        <taxon>Embryophyta</taxon>
        <taxon>Tracheophyta</taxon>
        <taxon>Spermatophyta</taxon>
        <taxon>Magnoliopsida</taxon>
        <taxon>eudicotyledons</taxon>
        <taxon>Gunneridae</taxon>
        <taxon>Pentapetalae</taxon>
        <taxon>rosids</taxon>
        <taxon>fabids</taxon>
        <taxon>Fabales</taxon>
        <taxon>Fabaceae</taxon>
        <taxon>Caesalpinioideae</taxon>
        <taxon>Cassia clade</taxon>
        <taxon>Senna</taxon>
    </lineage>
</organism>
<keyword evidence="3" id="KW-1185">Reference proteome</keyword>